<dbReference type="Proteomes" id="UP000267844">
    <property type="component" value="Unassembled WGS sequence"/>
</dbReference>
<organism evidence="1 2">
    <name type="scientific">Empedobacter falsenii</name>
    <dbReference type="NCBI Taxonomy" id="343874"/>
    <lineage>
        <taxon>Bacteria</taxon>
        <taxon>Pseudomonadati</taxon>
        <taxon>Bacteroidota</taxon>
        <taxon>Flavobacteriia</taxon>
        <taxon>Flavobacteriales</taxon>
        <taxon>Weeksellaceae</taxon>
        <taxon>Empedobacter</taxon>
    </lineage>
</organism>
<evidence type="ECO:0000313" key="1">
    <source>
        <dbReference type="EMBL" id="RRT94154.1"/>
    </source>
</evidence>
<comment type="caution">
    <text evidence="1">The sequence shown here is derived from an EMBL/GenBank/DDBJ whole genome shotgun (WGS) entry which is preliminary data.</text>
</comment>
<proteinExistence type="predicted"/>
<accession>A0A3R8STR8</accession>
<evidence type="ECO:0000313" key="2">
    <source>
        <dbReference type="Proteomes" id="UP000267844"/>
    </source>
</evidence>
<dbReference type="AlphaFoldDB" id="A0A3R8STR8"/>
<protein>
    <submittedName>
        <fullName evidence="1">Uncharacterized protein</fullName>
    </submittedName>
</protein>
<gene>
    <name evidence="1" type="ORF">EGI89_01965</name>
</gene>
<reference evidence="1 2" key="1">
    <citation type="submission" date="2018-10" db="EMBL/GenBank/DDBJ databases">
        <title>Transmission dynamics of multidrug resistant bacteria on intensive care unit surfaces.</title>
        <authorList>
            <person name="D'Souza A.W."/>
            <person name="Potter R.F."/>
            <person name="Wallace M."/>
            <person name="Shupe A."/>
            <person name="Patel S."/>
            <person name="Sun S."/>
            <person name="Gul D."/>
            <person name="Kwon J.H."/>
            <person name="Andleeb S."/>
            <person name="Burnham C.-A.D."/>
            <person name="Dantas G."/>
        </authorList>
    </citation>
    <scope>NUCLEOTIDE SEQUENCE [LARGE SCALE GENOMIC DNA]</scope>
    <source>
        <strain evidence="1 2">WF_348</strain>
    </source>
</reference>
<name>A0A3R8STR8_9FLAO</name>
<dbReference type="EMBL" id="RHPO01000002">
    <property type="protein sequence ID" value="RRT94154.1"/>
    <property type="molecule type" value="Genomic_DNA"/>
</dbReference>
<sequence>MSKDKYLLQKSEKENHWVCTDQENQIVIIWENGKFNDSQEVETLEDFNPDDFMKIARYMREMGDWLVEFHSDKL</sequence>
<dbReference type="RefSeq" id="WP_125348949.1">
    <property type="nucleotide sequence ID" value="NZ_RHPN01000002.1"/>
</dbReference>